<evidence type="ECO:0008006" key="3">
    <source>
        <dbReference type="Google" id="ProtNLM"/>
    </source>
</evidence>
<protein>
    <recommendedName>
        <fullName evidence="3">DUF3168 domain-containing protein</fullName>
    </recommendedName>
</protein>
<sequence>MADPVLEIQGAIIARLKANSEVTALVGTRIADIPQSTWAKPYISIGPSNYVAELVDCIDGGEVMIQIDCWSDATVLSQVRQVADAVRRALRNWEPTLAINALVSFEPWRTDFITDGNLKQAALRYTAIVEEP</sequence>
<dbReference type="EMBL" id="JXQV01000003">
    <property type="protein sequence ID" value="KIQ05022.1"/>
    <property type="molecule type" value="Genomic_DNA"/>
</dbReference>
<evidence type="ECO:0000313" key="2">
    <source>
        <dbReference type="Proteomes" id="UP000035017"/>
    </source>
</evidence>
<dbReference type="Pfam" id="PF11367">
    <property type="entry name" value="Tail_completion_gp17"/>
    <property type="match status" value="1"/>
</dbReference>
<dbReference type="Gene3D" id="3.30.2000.30">
    <property type="match status" value="1"/>
</dbReference>
<accession>A0A0D0JGC0</accession>
<proteinExistence type="predicted"/>
<dbReference type="Proteomes" id="UP000035017">
    <property type="component" value="Unassembled WGS sequence"/>
</dbReference>
<name>A0A0D0JGC0_AGRTU</name>
<organism evidence="1 2">
    <name type="scientific">Agrobacterium tumefaciens</name>
    <dbReference type="NCBI Taxonomy" id="358"/>
    <lineage>
        <taxon>Bacteria</taxon>
        <taxon>Pseudomonadati</taxon>
        <taxon>Pseudomonadota</taxon>
        <taxon>Alphaproteobacteria</taxon>
        <taxon>Hyphomicrobiales</taxon>
        <taxon>Rhizobiaceae</taxon>
        <taxon>Rhizobium/Agrobacterium group</taxon>
        <taxon>Agrobacterium</taxon>
        <taxon>Agrobacterium tumefaciens complex</taxon>
    </lineage>
</organism>
<dbReference type="InterPro" id="IPR021508">
    <property type="entry name" value="Gp17-like"/>
</dbReference>
<dbReference type="InterPro" id="IPR053745">
    <property type="entry name" value="Viral_Tail_Comp_sf"/>
</dbReference>
<dbReference type="AlphaFoldDB" id="A0A0D0JGC0"/>
<gene>
    <name evidence="1" type="ORF">RU07_02125</name>
</gene>
<comment type="caution">
    <text evidence="1">The sequence shown here is derived from an EMBL/GenBank/DDBJ whole genome shotgun (WGS) entry which is preliminary data.</text>
</comment>
<evidence type="ECO:0000313" key="1">
    <source>
        <dbReference type="EMBL" id="KIQ05022.1"/>
    </source>
</evidence>
<reference evidence="1 2" key="1">
    <citation type="submission" date="2014-12" db="EMBL/GenBank/DDBJ databases">
        <title>16Stimator: statistical estimation of ribosomal gene copy numbers from draft genome assemblies.</title>
        <authorList>
            <person name="Perisin M.A."/>
            <person name="Vetter M."/>
            <person name="Gilbert J.A."/>
            <person name="Bergelson J."/>
        </authorList>
    </citation>
    <scope>NUCLEOTIDE SEQUENCE [LARGE SCALE GENOMIC DNA]</scope>
    <source>
        <strain evidence="1 2">MEJ076</strain>
    </source>
</reference>